<feature type="transmembrane region" description="Helical" evidence="7">
    <location>
        <begin position="364"/>
        <end position="383"/>
    </location>
</feature>
<dbReference type="AlphaFoldDB" id="A0A2D2DQF3"/>
<feature type="transmembrane region" description="Helical" evidence="7">
    <location>
        <begin position="231"/>
        <end position="260"/>
    </location>
</feature>
<dbReference type="KEGG" id="mass:CR152_23865"/>
<sequence>MLRQRRLAIPLAALTAVGMLASDLYLPALPSMQAQLRASMTAGQGTMAIFMLSLALSQFAWGWLADRYGDLRAILAGTVLLAVGSVLCGLAPDMASLLIGRLIQGLGAGAATVAVPALIRRRFSEADSVGAMALVATVESTVPAIGPVLGAAIVLHLDWRVSFYLIAALAVGLLPLVSRIVGRTAPSSGIAKPLAGTQPAWMTWGFVRHALSYATMFGALLMYVASAPHLVTAWIGTGVGGFAVLQLCGVGAFMVAAACGAKLAARFGVERAMLTGAGLQMLAAAMMVAQASAGLRSLALLIAAWTVFCAGLGLRGPSLMSRALSLAVSNPGKAAGVVMTAAFGMTALATMAVAPFLAGGLLPVAFGVAILVLLSILLVPDAFRLHSKPHAAKRT</sequence>
<feature type="domain" description="Major facilitator superfamily (MFS) profile" evidence="8">
    <location>
        <begin position="1"/>
        <end position="383"/>
    </location>
</feature>
<dbReference type="RefSeq" id="WP_099879186.1">
    <property type="nucleotide sequence ID" value="NZ_CP024608.1"/>
</dbReference>
<dbReference type="GO" id="GO:0005886">
    <property type="term" value="C:plasma membrane"/>
    <property type="evidence" value="ECO:0007669"/>
    <property type="project" value="UniProtKB-SubCell"/>
</dbReference>
<name>A0A2D2DQF3_9BURK</name>
<feature type="transmembrane region" description="Helical" evidence="7">
    <location>
        <begin position="295"/>
        <end position="314"/>
    </location>
</feature>
<feature type="transmembrane region" description="Helical" evidence="7">
    <location>
        <begin position="45"/>
        <end position="64"/>
    </location>
</feature>
<dbReference type="Proteomes" id="UP000229897">
    <property type="component" value="Chromosome"/>
</dbReference>
<feature type="transmembrane region" description="Helical" evidence="7">
    <location>
        <begin position="335"/>
        <end position="358"/>
    </location>
</feature>
<reference evidence="9" key="1">
    <citation type="submission" date="2017-10" db="EMBL/GenBank/DDBJ databases">
        <title>Massilia psychrophilum sp. nov., a novel purple-pigmented bacterium isolated from Tianshan glacier, Xinjiang Municipality, China.</title>
        <authorList>
            <person name="Wang H."/>
        </authorList>
    </citation>
    <scope>NUCLEOTIDE SEQUENCE [LARGE SCALE GENOMIC DNA]</scope>
    <source>
        <strain evidence="9">B2</strain>
    </source>
</reference>
<feature type="transmembrane region" description="Helical" evidence="7">
    <location>
        <begin position="161"/>
        <end position="181"/>
    </location>
</feature>
<evidence type="ECO:0000256" key="4">
    <source>
        <dbReference type="ARBA" id="ARBA00022692"/>
    </source>
</evidence>
<evidence type="ECO:0000256" key="6">
    <source>
        <dbReference type="ARBA" id="ARBA00023136"/>
    </source>
</evidence>
<dbReference type="PANTHER" id="PTHR42718">
    <property type="entry name" value="MAJOR FACILITATOR SUPERFAMILY MULTIDRUG TRANSPORTER MFSC"/>
    <property type="match status" value="1"/>
</dbReference>
<evidence type="ECO:0000313" key="9">
    <source>
        <dbReference type="EMBL" id="ATQ77215.1"/>
    </source>
</evidence>
<keyword evidence="6 7" id="KW-0472">Membrane</keyword>
<dbReference type="PANTHER" id="PTHR42718:SF46">
    <property type="entry name" value="BLR6921 PROTEIN"/>
    <property type="match status" value="1"/>
</dbReference>
<keyword evidence="3" id="KW-1003">Cell membrane</keyword>
<keyword evidence="4 7" id="KW-0812">Transmembrane</keyword>
<feature type="transmembrane region" description="Helical" evidence="7">
    <location>
        <begin position="71"/>
        <end position="92"/>
    </location>
</feature>
<keyword evidence="10" id="KW-1185">Reference proteome</keyword>
<evidence type="ECO:0000313" key="10">
    <source>
        <dbReference type="Proteomes" id="UP000229897"/>
    </source>
</evidence>
<feature type="transmembrane region" description="Helical" evidence="7">
    <location>
        <begin position="201"/>
        <end position="225"/>
    </location>
</feature>
<accession>A0A2D2DQF3</accession>
<dbReference type="SUPFAM" id="SSF103473">
    <property type="entry name" value="MFS general substrate transporter"/>
    <property type="match status" value="1"/>
</dbReference>
<feature type="transmembrane region" description="Helical" evidence="7">
    <location>
        <begin position="131"/>
        <end position="155"/>
    </location>
</feature>
<evidence type="ECO:0000256" key="3">
    <source>
        <dbReference type="ARBA" id="ARBA00022475"/>
    </source>
</evidence>
<keyword evidence="2" id="KW-0813">Transport</keyword>
<gene>
    <name evidence="9" type="ORF">CR152_23865</name>
</gene>
<keyword evidence="5 7" id="KW-1133">Transmembrane helix</keyword>
<dbReference type="InterPro" id="IPR020846">
    <property type="entry name" value="MFS_dom"/>
</dbReference>
<dbReference type="EMBL" id="CP024608">
    <property type="protein sequence ID" value="ATQ77215.1"/>
    <property type="molecule type" value="Genomic_DNA"/>
</dbReference>
<dbReference type="Pfam" id="PF07690">
    <property type="entry name" value="MFS_1"/>
    <property type="match status" value="1"/>
</dbReference>
<dbReference type="Gene3D" id="1.20.1720.10">
    <property type="entry name" value="Multidrug resistance protein D"/>
    <property type="match status" value="1"/>
</dbReference>
<feature type="transmembrane region" description="Helical" evidence="7">
    <location>
        <begin position="98"/>
        <end position="119"/>
    </location>
</feature>
<dbReference type="PROSITE" id="PS50850">
    <property type="entry name" value="MFS"/>
    <property type="match status" value="1"/>
</dbReference>
<evidence type="ECO:0000259" key="8">
    <source>
        <dbReference type="PROSITE" id="PS50850"/>
    </source>
</evidence>
<evidence type="ECO:0000256" key="5">
    <source>
        <dbReference type="ARBA" id="ARBA00022989"/>
    </source>
</evidence>
<comment type="subcellular location">
    <subcellularLocation>
        <location evidence="1">Cell membrane</location>
        <topology evidence="1">Multi-pass membrane protein</topology>
    </subcellularLocation>
</comment>
<evidence type="ECO:0000256" key="7">
    <source>
        <dbReference type="SAM" id="Phobius"/>
    </source>
</evidence>
<dbReference type="InterPro" id="IPR011701">
    <property type="entry name" value="MFS"/>
</dbReference>
<dbReference type="OrthoDB" id="9807274at2"/>
<evidence type="ECO:0000256" key="1">
    <source>
        <dbReference type="ARBA" id="ARBA00004651"/>
    </source>
</evidence>
<dbReference type="InterPro" id="IPR036259">
    <property type="entry name" value="MFS_trans_sf"/>
</dbReference>
<proteinExistence type="predicted"/>
<organism evidence="9 10">
    <name type="scientific">Massilia violaceinigra</name>
    <dbReference type="NCBI Taxonomy" id="2045208"/>
    <lineage>
        <taxon>Bacteria</taxon>
        <taxon>Pseudomonadati</taxon>
        <taxon>Pseudomonadota</taxon>
        <taxon>Betaproteobacteria</taxon>
        <taxon>Burkholderiales</taxon>
        <taxon>Oxalobacteraceae</taxon>
        <taxon>Telluria group</taxon>
        <taxon>Massilia</taxon>
    </lineage>
</organism>
<evidence type="ECO:0000256" key="2">
    <source>
        <dbReference type="ARBA" id="ARBA00022448"/>
    </source>
</evidence>
<dbReference type="GO" id="GO:0022857">
    <property type="term" value="F:transmembrane transporter activity"/>
    <property type="evidence" value="ECO:0007669"/>
    <property type="project" value="InterPro"/>
</dbReference>
<protein>
    <submittedName>
        <fullName evidence="9">MFS transporter</fullName>
    </submittedName>
</protein>